<sequence length="284" mass="32120">MDDVVRSRVKSASSSSSPTASSKLVAARTDCRFERFALQEPPPGTKKTNVTFETHPVVVHDARGREDELTLDTTGFQFSLSPSIEKAFDDDARIKAQYYPEVEALLKKVTGAKRIFIFNHIVSTEKGMGTTKRNRGPVEGVHVDQAYDATVKLVREHLPDDADRLLQSRVRLINVWRPIANPVAHKPLGISDWRFLDERDLVPVRLIMRHREGCPFSVRYNPSHRWYYLSSQTPDEVTLIKCYDSEVDGRARLSPHSAFLDPTSPKDAPHRQSIEVRALVFDAG</sequence>
<keyword evidence="4" id="KW-1185">Reference proteome</keyword>
<dbReference type="OrthoDB" id="412788at2759"/>
<gene>
    <name evidence="3" type="ORF">TRAPUB_11929</name>
</gene>
<accession>A0A1M2VVC2</accession>
<organism evidence="3 4">
    <name type="scientific">Trametes pubescens</name>
    <name type="common">White-rot fungus</name>
    <dbReference type="NCBI Taxonomy" id="154538"/>
    <lineage>
        <taxon>Eukaryota</taxon>
        <taxon>Fungi</taxon>
        <taxon>Dikarya</taxon>
        <taxon>Basidiomycota</taxon>
        <taxon>Agaricomycotina</taxon>
        <taxon>Agaricomycetes</taxon>
        <taxon>Polyporales</taxon>
        <taxon>Polyporaceae</taxon>
        <taxon>Trametes</taxon>
    </lineage>
</organism>
<dbReference type="PANTHER" id="PTHR34598:SF3">
    <property type="entry name" value="OXIDOREDUCTASE AN1597"/>
    <property type="match status" value="1"/>
</dbReference>
<comment type="caution">
    <text evidence="3">The sequence shown here is derived from an EMBL/GenBank/DDBJ whole genome shotgun (WGS) entry which is preliminary data.</text>
</comment>
<dbReference type="STRING" id="154538.A0A1M2VVC2"/>
<name>A0A1M2VVC2_TRAPU</name>
<reference evidence="3 4" key="1">
    <citation type="submission" date="2016-10" db="EMBL/GenBank/DDBJ databases">
        <title>Genome sequence of the basidiomycete white-rot fungus Trametes pubescens.</title>
        <authorList>
            <person name="Makela M.R."/>
            <person name="Granchi Z."/>
            <person name="Peng M."/>
            <person name="De Vries R.P."/>
            <person name="Grigoriev I."/>
            <person name="Riley R."/>
            <person name="Hilden K."/>
        </authorList>
    </citation>
    <scope>NUCLEOTIDE SEQUENCE [LARGE SCALE GENOMIC DNA]</scope>
    <source>
        <strain evidence="3 4">FBCC735</strain>
    </source>
</reference>
<evidence type="ECO:0008006" key="5">
    <source>
        <dbReference type="Google" id="ProtNLM"/>
    </source>
</evidence>
<dbReference type="EMBL" id="MNAD01000626">
    <property type="protein sequence ID" value="OJT11564.1"/>
    <property type="molecule type" value="Genomic_DNA"/>
</dbReference>
<feature type="region of interest" description="Disordered" evidence="2">
    <location>
        <begin position="1"/>
        <end position="21"/>
    </location>
</feature>
<dbReference type="NCBIfam" id="NF041278">
    <property type="entry name" value="CmcJ_NvfI_EfuI"/>
    <property type="match status" value="1"/>
</dbReference>
<dbReference type="OMA" id="ISVWRPI"/>
<evidence type="ECO:0000313" key="3">
    <source>
        <dbReference type="EMBL" id="OJT11564.1"/>
    </source>
</evidence>
<dbReference type="AlphaFoldDB" id="A0A1M2VVC2"/>
<evidence type="ECO:0000313" key="4">
    <source>
        <dbReference type="Proteomes" id="UP000184267"/>
    </source>
</evidence>
<feature type="compositionally biased region" description="Low complexity" evidence="2">
    <location>
        <begin position="10"/>
        <end position="21"/>
    </location>
</feature>
<comment type="similarity">
    <text evidence="1">Belongs to the asaB hydroxylase/desaturase family.</text>
</comment>
<dbReference type="GO" id="GO:0016491">
    <property type="term" value="F:oxidoreductase activity"/>
    <property type="evidence" value="ECO:0007669"/>
    <property type="project" value="InterPro"/>
</dbReference>
<dbReference type="InterPro" id="IPR044053">
    <property type="entry name" value="AsaB-like"/>
</dbReference>
<evidence type="ECO:0000256" key="1">
    <source>
        <dbReference type="ARBA" id="ARBA00023604"/>
    </source>
</evidence>
<proteinExistence type="inferred from homology"/>
<dbReference type="Proteomes" id="UP000184267">
    <property type="component" value="Unassembled WGS sequence"/>
</dbReference>
<protein>
    <recommendedName>
        <fullName evidence="5">Methyltransferase</fullName>
    </recommendedName>
</protein>
<evidence type="ECO:0000256" key="2">
    <source>
        <dbReference type="SAM" id="MobiDB-lite"/>
    </source>
</evidence>
<dbReference type="PANTHER" id="PTHR34598">
    <property type="entry name" value="BLL6449 PROTEIN"/>
    <property type="match status" value="1"/>
</dbReference>